<feature type="transmembrane region" description="Helical" evidence="2">
    <location>
        <begin position="370"/>
        <end position="388"/>
    </location>
</feature>
<dbReference type="PANTHER" id="PTHR32063:SF0">
    <property type="entry name" value="SWARMING MOTILITY PROTEIN SWRC"/>
    <property type="match status" value="1"/>
</dbReference>
<evidence type="ECO:0000313" key="4">
    <source>
        <dbReference type="Proteomes" id="UP001359886"/>
    </source>
</evidence>
<evidence type="ECO:0000313" key="3">
    <source>
        <dbReference type="EMBL" id="MEJ8566791.1"/>
    </source>
</evidence>
<feature type="transmembrane region" description="Helical" evidence="2">
    <location>
        <begin position="394"/>
        <end position="420"/>
    </location>
</feature>
<accession>A0AAW9RB58</accession>
<dbReference type="Gene3D" id="3.30.70.1440">
    <property type="entry name" value="Multidrug efflux transporter AcrB pore domain"/>
    <property type="match status" value="1"/>
</dbReference>
<keyword evidence="2" id="KW-0812">Transmembrane</keyword>
<dbReference type="Gene3D" id="3.30.2090.10">
    <property type="entry name" value="Multidrug efflux transporter AcrB TolC docking domain, DN and DC subdomains"/>
    <property type="match status" value="2"/>
</dbReference>
<feature type="transmembrane region" description="Helical" evidence="2">
    <location>
        <begin position="913"/>
        <end position="938"/>
    </location>
</feature>
<protein>
    <submittedName>
        <fullName evidence="3">Efflux RND transporter permease subunit</fullName>
    </submittedName>
</protein>
<dbReference type="SUPFAM" id="SSF82866">
    <property type="entry name" value="Multidrug efflux transporter AcrB transmembrane domain"/>
    <property type="match status" value="2"/>
</dbReference>
<name>A0AAW9RB58_9GAMM</name>
<dbReference type="PANTHER" id="PTHR32063">
    <property type="match status" value="1"/>
</dbReference>
<dbReference type="AlphaFoldDB" id="A0AAW9RB58"/>
<dbReference type="SUPFAM" id="SSF82714">
    <property type="entry name" value="Multidrug efflux transporter AcrB TolC docking domain, DN and DC subdomains"/>
    <property type="match status" value="2"/>
</dbReference>
<evidence type="ECO:0000256" key="1">
    <source>
        <dbReference type="SAM" id="MobiDB-lite"/>
    </source>
</evidence>
<feature type="compositionally biased region" description="Polar residues" evidence="1">
    <location>
        <begin position="1040"/>
        <end position="1049"/>
    </location>
</feature>
<dbReference type="InterPro" id="IPR001036">
    <property type="entry name" value="Acrflvin-R"/>
</dbReference>
<dbReference type="SUPFAM" id="SSF82693">
    <property type="entry name" value="Multidrug efflux transporter AcrB pore domain, PN1, PN2, PC1 and PC2 subdomains"/>
    <property type="match status" value="2"/>
</dbReference>
<feature type="transmembrane region" description="Helical" evidence="2">
    <location>
        <begin position="529"/>
        <end position="550"/>
    </location>
</feature>
<keyword evidence="2" id="KW-0472">Membrane</keyword>
<feature type="transmembrane region" description="Helical" evidence="2">
    <location>
        <begin position="856"/>
        <end position="875"/>
    </location>
</feature>
<feature type="region of interest" description="Disordered" evidence="1">
    <location>
        <begin position="1023"/>
        <end position="1049"/>
    </location>
</feature>
<gene>
    <name evidence="3" type="ORF">V3330_04040</name>
</gene>
<feature type="transmembrane region" description="Helical" evidence="2">
    <location>
        <begin position="344"/>
        <end position="363"/>
    </location>
</feature>
<dbReference type="Pfam" id="PF00873">
    <property type="entry name" value="ACR_tran"/>
    <property type="match status" value="1"/>
</dbReference>
<dbReference type="Gene3D" id="3.30.70.1430">
    <property type="entry name" value="Multidrug efflux transporter AcrB pore domain"/>
    <property type="match status" value="2"/>
</dbReference>
<dbReference type="Gene3D" id="3.30.70.1320">
    <property type="entry name" value="Multidrug efflux transporter AcrB pore domain like"/>
    <property type="match status" value="1"/>
</dbReference>
<feature type="transmembrane region" description="Helical" evidence="2">
    <location>
        <begin position="959"/>
        <end position="978"/>
    </location>
</feature>
<keyword evidence="2" id="KW-1133">Transmembrane helix</keyword>
<organism evidence="3 4">
    <name type="scientific">Elongatibacter sediminis</name>
    <dbReference type="NCBI Taxonomy" id="3119006"/>
    <lineage>
        <taxon>Bacteria</taxon>
        <taxon>Pseudomonadati</taxon>
        <taxon>Pseudomonadota</taxon>
        <taxon>Gammaproteobacteria</taxon>
        <taxon>Chromatiales</taxon>
        <taxon>Wenzhouxiangellaceae</taxon>
        <taxon>Elongatibacter</taxon>
    </lineage>
</organism>
<keyword evidence="4" id="KW-1185">Reference proteome</keyword>
<dbReference type="RefSeq" id="WP_354694111.1">
    <property type="nucleotide sequence ID" value="NZ_JAZHOG010000002.1"/>
</dbReference>
<dbReference type="Gene3D" id="1.20.1640.10">
    <property type="entry name" value="Multidrug efflux transporter AcrB transmembrane domain"/>
    <property type="match status" value="2"/>
</dbReference>
<feature type="transmembrane region" description="Helical" evidence="2">
    <location>
        <begin position="474"/>
        <end position="498"/>
    </location>
</feature>
<dbReference type="EMBL" id="JAZHOG010000002">
    <property type="protein sequence ID" value="MEJ8566791.1"/>
    <property type="molecule type" value="Genomic_DNA"/>
</dbReference>
<dbReference type="PRINTS" id="PR00702">
    <property type="entry name" value="ACRIFLAVINRP"/>
</dbReference>
<dbReference type="Proteomes" id="UP001359886">
    <property type="component" value="Unassembled WGS sequence"/>
</dbReference>
<dbReference type="InterPro" id="IPR027463">
    <property type="entry name" value="AcrB_DN_DC_subdom"/>
</dbReference>
<comment type="caution">
    <text evidence="3">The sequence shown here is derived from an EMBL/GenBank/DDBJ whole genome shotgun (WGS) entry which is preliminary data.</text>
</comment>
<feature type="transmembrane region" description="Helical" evidence="2">
    <location>
        <begin position="887"/>
        <end position="907"/>
    </location>
</feature>
<feature type="transmembrane region" description="Helical" evidence="2">
    <location>
        <begin position="441"/>
        <end position="462"/>
    </location>
</feature>
<feature type="transmembrane region" description="Helical" evidence="2">
    <location>
        <begin position="990"/>
        <end position="1013"/>
    </location>
</feature>
<dbReference type="GO" id="GO:0005886">
    <property type="term" value="C:plasma membrane"/>
    <property type="evidence" value="ECO:0007669"/>
    <property type="project" value="TreeGrafter"/>
</dbReference>
<evidence type="ECO:0000256" key="2">
    <source>
        <dbReference type="SAM" id="Phobius"/>
    </source>
</evidence>
<sequence length="1049" mass="113144">MSGRNLKIVELATRRHVAISMAAVTLVLFGLISLKDLPVNLLPDLSYPTLTVRTEYEGSAPEEIETLLTRPVEEAVGVVKNVIAVKSVSRTGQSDVMLEFAWGTDMDRAALEVREKLELLQLPLEVSRPLLLRFNPATDPIMRYGLIFEEGSGAADDTAALKILRRFGDEEIRKVLEPVEGVAAVKISGGLEDEVQIEIDQRKMAQLGLSLQALIERLAVENVNVSAGRLEEGTQRFLVRTINQFGSVEEFGTLVVAPGQGRPIYLRDIANVRAGFSERQAIIRMNGQEAVEIAIYKEGDANTVSVARNVAARVAEVEDGLPPGMVIRKVDDQSVFIGQAVSEVVNAAILGGLLAVLVIFVFLRNAWFTFTIGLSIPVSIVAAFFLMGQSGITLNIMSLGGIALATGLLVDNAIVVLENITRYRQAGEGRVSAARLGASEVGGAVIASTLTTIAVFLPLAFVDGVAGQLFRDQALTVTFALVLSLFVAMTLIPMMASLRGHDDRVIRPGASRFGHSFARRYERLLAWSLNHRAVTLGLSASLLALSLLGLRHTGTELVPELQQGRFEVMLEAAPGTPLEATDRLQGSLQRLAAADPHTELVFGVAGSGNRIDANPTESGENIARMLISVDPSAPDDAQESLITRLRDRVTESAGLEATFTSPELLSFDKPLEIEIQGYDLASLRLASDQVVKRLRDSDRFADVESSVERGHPEVQIFFDQERAAALGLTVKQVSDQVVGKIRGRVATRYSWRDRKIDVLVRVAEEERQSIESVRELIVNPESDHPVPLSAVAGIQVAEGPAEIRRSGQERVALIQANLAYGDLGSAVEEAEGLVSGMSLPYGLSLRITGQSEEMQASFRSLLFALALAVFLVYLVMAAQFESLLHPFVILFSIPLALVGVAAALVLTDTRISIIVFIGLIMLAGIVVNNAIVLVDLINQLRERGMERIAAIREAAHLRLRPIMMTTLTTLLGLMPMAFDLGEGAEMRTPMAVTVMGGLLTSTFLTLLVVPVMYSLLDRRADAPAPADPEAGGGVARVPRDSTSALPAGG</sequence>
<feature type="transmembrane region" description="Helical" evidence="2">
    <location>
        <begin position="16"/>
        <end position="34"/>
    </location>
</feature>
<proteinExistence type="predicted"/>
<reference evidence="3 4" key="1">
    <citation type="submission" date="2024-02" db="EMBL/GenBank/DDBJ databases">
        <title>A novel Wenzhouxiangellaceae bacterium, isolated from coastal sediments.</title>
        <authorList>
            <person name="Du Z.-J."/>
            <person name="Ye Y.-Q."/>
            <person name="Zhang X.-Y."/>
        </authorList>
    </citation>
    <scope>NUCLEOTIDE SEQUENCE [LARGE SCALE GENOMIC DNA]</scope>
    <source>
        <strain evidence="3 4">CH-27</strain>
    </source>
</reference>
<dbReference type="GO" id="GO:0042910">
    <property type="term" value="F:xenobiotic transmembrane transporter activity"/>
    <property type="evidence" value="ECO:0007669"/>
    <property type="project" value="TreeGrafter"/>
</dbReference>